<comment type="caution">
    <text evidence="7">The sequence shown here is derived from an EMBL/GenBank/DDBJ whole genome shotgun (WGS) entry which is preliminary data.</text>
</comment>
<dbReference type="PIRSF" id="PIRSF036492">
    <property type="entry name" value="ALDH"/>
    <property type="match status" value="1"/>
</dbReference>
<dbReference type="InterPro" id="IPR012394">
    <property type="entry name" value="Aldehyde_DH_NAD(P)"/>
</dbReference>
<keyword evidence="3" id="KW-0520">NAD</keyword>
<comment type="similarity">
    <text evidence="1 4">Belongs to the aldehyde dehydrogenase family.</text>
</comment>
<feature type="domain" description="Aldehyde dehydrogenase" evidence="6">
    <location>
        <begin position="22"/>
        <end position="436"/>
    </location>
</feature>
<dbReference type="PANTHER" id="PTHR43570:SF16">
    <property type="entry name" value="ALDEHYDE DEHYDROGENASE TYPE III, ISOFORM Q"/>
    <property type="match status" value="1"/>
</dbReference>
<keyword evidence="2 4" id="KW-0560">Oxidoreductase</keyword>
<dbReference type="InterPro" id="IPR016161">
    <property type="entry name" value="Ald_DH/histidinol_DH"/>
</dbReference>
<evidence type="ECO:0000256" key="3">
    <source>
        <dbReference type="ARBA" id="ARBA00023027"/>
    </source>
</evidence>
<dbReference type="EMBL" id="SFCI01000580">
    <property type="protein sequence ID" value="TFY78986.1"/>
    <property type="molecule type" value="Genomic_DNA"/>
</dbReference>
<dbReference type="Pfam" id="PF00171">
    <property type="entry name" value="Aldedh"/>
    <property type="match status" value="1"/>
</dbReference>
<dbReference type="CDD" id="cd07135">
    <property type="entry name" value="ALDH_F14-YMR110C"/>
    <property type="match status" value="1"/>
</dbReference>
<dbReference type="STRING" id="135208.A0A4Y9ZVS9"/>
<accession>A0A4Y9ZVS9</accession>
<evidence type="ECO:0000313" key="7">
    <source>
        <dbReference type="EMBL" id="TFY78986.1"/>
    </source>
</evidence>
<proteinExistence type="inferred from homology"/>
<sequence length="483" mass="53499">MTELQHTPIGDLPAIYETLQSTFRKGISRPLAWRRHQLHQLARMAQENKDKFVAAIYADFRKPEMEIQIGEVGPIVERSIKSAELLEEWAKPEAVDVKAAWQQSWGSTLYKTPKGVVLIIAPWNYPMILSLQPLIGAIAAGCTAVVKPSELSPHYSQTLAELLPKYLDTSAFRVVNGGVEETTALLEMKWDHIFYTGNGRVARIIAAAAAKHLTPLTLELGGKCPVVLDANTDLRIAAKRIFWGKCTNAGQICVCPDYVLVPRSVQDAFVEALSEVYKEFYPEGALNSESLSRIVNQMHYDRLQDLLARTKGEIVLGGKSDGHRGIEPTVFKNVQEDDSLLEGEIFGPFLPLVPVDSLEEAIDFINARPHPLVLYAFTEDPKFKQALIDQTRSGNIIFNDTFQQLAVNELPFSGMGESGYGYQIMNYSFDGFIHLRSSVHVPLEAEPFFAGRYPPYTAENVNLLAGPAVNMEIPPSAGVNGNA</sequence>
<evidence type="ECO:0000256" key="4">
    <source>
        <dbReference type="PIRNR" id="PIRNR036492"/>
    </source>
</evidence>
<dbReference type="FunFam" id="3.40.309.10:FF:000003">
    <property type="entry name" value="Aldehyde dehydrogenase"/>
    <property type="match status" value="1"/>
</dbReference>
<dbReference type="FunFam" id="3.40.605.10:FF:000004">
    <property type="entry name" value="Aldehyde dehydrogenase"/>
    <property type="match status" value="1"/>
</dbReference>
<evidence type="ECO:0000259" key="6">
    <source>
        <dbReference type="Pfam" id="PF00171"/>
    </source>
</evidence>
<dbReference type="GO" id="GO:0004029">
    <property type="term" value="F:aldehyde dehydrogenase (NAD+) activity"/>
    <property type="evidence" value="ECO:0007669"/>
    <property type="project" value="TreeGrafter"/>
</dbReference>
<feature type="active site" evidence="5">
    <location>
        <position position="253"/>
    </location>
</feature>
<protein>
    <recommendedName>
        <fullName evidence="4">Aldehyde dehydrogenase</fullName>
    </recommendedName>
</protein>
<name>A0A4Y9ZVS9_9AGAM</name>
<evidence type="ECO:0000256" key="2">
    <source>
        <dbReference type="ARBA" id="ARBA00023002"/>
    </source>
</evidence>
<dbReference type="Gene3D" id="3.40.605.10">
    <property type="entry name" value="Aldehyde Dehydrogenase, Chain A, domain 1"/>
    <property type="match status" value="1"/>
</dbReference>
<gene>
    <name evidence="7" type="ORF">EWM64_g5029</name>
</gene>
<dbReference type="InterPro" id="IPR016162">
    <property type="entry name" value="Ald_DH_N"/>
</dbReference>
<dbReference type="GO" id="GO:0006081">
    <property type="term" value="P:aldehyde metabolic process"/>
    <property type="evidence" value="ECO:0007669"/>
    <property type="project" value="InterPro"/>
</dbReference>
<evidence type="ECO:0000256" key="1">
    <source>
        <dbReference type="ARBA" id="ARBA00009986"/>
    </source>
</evidence>
<dbReference type="AlphaFoldDB" id="A0A4Y9ZVS9"/>
<dbReference type="InterPro" id="IPR015590">
    <property type="entry name" value="Aldehyde_DH_dom"/>
</dbReference>
<keyword evidence="8" id="KW-1185">Reference proteome</keyword>
<dbReference type="OrthoDB" id="440325at2759"/>
<organism evidence="7 8">
    <name type="scientific">Hericium alpestre</name>
    <dbReference type="NCBI Taxonomy" id="135208"/>
    <lineage>
        <taxon>Eukaryota</taxon>
        <taxon>Fungi</taxon>
        <taxon>Dikarya</taxon>
        <taxon>Basidiomycota</taxon>
        <taxon>Agaricomycotina</taxon>
        <taxon>Agaricomycetes</taxon>
        <taxon>Russulales</taxon>
        <taxon>Hericiaceae</taxon>
        <taxon>Hericium</taxon>
    </lineage>
</organism>
<dbReference type="InterPro" id="IPR016163">
    <property type="entry name" value="Ald_DH_C"/>
</dbReference>
<evidence type="ECO:0000256" key="5">
    <source>
        <dbReference type="PIRSR" id="PIRSR036492-1"/>
    </source>
</evidence>
<dbReference type="PANTHER" id="PTHR43570">
    <property type="entry name" value="ALDEHYDE DEHYDROGENASE"/>
    <property type="match status" value="1"/>
</dbReference>
<dbReference type="GO" id="GO:0005737">
    <property type="term" value="C:cytoplasm"/>
    <property type="evidence" value="ECO:0007669"/>
    <property type="project" value="TreeGrafter"/>
</dbReference>
<dbReference type="Gene3D" id="3.40.309.10">
    <property type="entry name" value="Aldehyde Dehydrogenase, Chain A, domain 2"/>
    <property type="match status" value="1"/>
</dbReference>
<reference evidence="7 8" key="1">
    <citation type="submission" date="2019-02" db="EMBL/GenBank/DDBJ databases">
        <title>Genome sequencing of the rare red list fungi Hericium alpestre (H. flagellum).</title>
        <authorList>
            <person name="Buettner E."/>
            <person name="Kellner H."/>
        </authorList>
    </citation>
    <scope>NUCLEOTIDE SEQUENCE [LARGE SCALE GENOMIC DNA]</scope>
    <source>
        <strain evidence="7 8">DSM 108284</strain>
    </source>
</reference>
<dbReference type="Proteomes" id="UP000298061">
    <property type="component" value="Unassembled WGS sequence"/>
</dbReference>
<evidence type="ECO:0000313" key="8">
    <source>
        <dbReference type="Proteomes" id="UP000298061"/>
    </source>
</evidence>
<dbReference type="SUPFAM" id="SSF53720">
    <property type="entry name" value="ALDH-like"/>
    <property type="match status" value="1"/>
</dbReference>
<feature type="active site" evidence="5">
    <location>
        <position position="219"/>
    </location>
</feature>